<dbReference type="OrthoDB" id="269440at2"/>
<dbReference type="Proteomes" id="UP000193396">
    <property type="component" value="Unassembled WGS sequence"/>
</dbReference>
<dbReference type="AlphaFoldDB" id="A0A1Y2LG72"/>
<sequence length="147" mass="15927">MSTEIANQNESPRKLSLVVFSGSFEKVHYALVMASAALASGREVTLFFTMEGCRAVLAPSGWRHLRTDAQGATATSIDLSYSQRGIGTFEELLSACVALNAKFMVCEMGLRALGLENDAKREELAIETGGVVTFLNDARQNGEMLFI</sequence>
<gene>
    <name evidence="1" type="ORF">TALK_01715</name>
</gene>
<name>A0A1Y2LG72_9PROT</name>
<proteinExistence type="predicted"/>
<dbReference type="STRING" id="1293890.TALK_01715"/>
<dbReference type="InterPro" id="IPR027396">
    <property type="entry name" value="DsrEFH-like"/>
</dbReference>
<dbReference type="EMBL" id="JFKB01000001">
    <property type="protein sequence ID" value="OSQ50217.1"/>
    <property type="molecule type" value="Genomic_DNA"/>
</dbReference>
<comment type="caution">
    <text evidence="1">The sequence shown here is derived from an EMBL/GenBank/DDBJ whole genome shotgun (WGS) entry which is preliminary data.</text>
</comment>
<dbReference type="RefSeq" id="WP_085615200.1">
    <property type="nucleotide sequence ID" value="NZ_CAXBPE010000003.1"/>
</dbReference>
<dbReference type="SUPFAM" id="SSF75169">
    <property type="entry name" value="DsrEFH-like"/>
    <property type="match status" value="1"/>
</dbReference>
<dbReference type="PANTHER" id="PTHR34655">
    <property type="entry name" value="CONSERVED WITHIN P. AEROPHILUM"/>
    <property type="match status" value="1"/>
</dbReference>
<dbReference type="Pfam" id="PF02635">
    <property type="entry name" value="DsrE"/>
    <property type="match status" value="1"/>
</dbReference>
<protein>
    <submittedName>
        <fullName evidence="1">Uncharacterized protein</fullName>
    </submittedName>
</protein>
<reference evidence="1 2" key="1">
    <citation type="submission" date="2014-03" db="EMBL/GenBank/DDBJ databases">
        <title>The draft genome sequence of Thalassospira alkalitolerans JCM 18968.</title>
        <authorList>
            <person name="Lai Q."/>
            <person name="Shao Z."/>
        </authorList>
    </citation>
    <scope>NUCLEOTIDE SEQUENCE [LARGE SCALE GENOMIC DNA]</scope>
    <source>
        <strain evidence="1 2">JCM 18968</strain>
    </source>
</reference>
<dbReference type="InterPro" id="IPR003787">
    <property type="entry name" value="Sulphur_relay_DsrE/F-like"/>
</dbReference>
<dbReference type="PANTHER" id="PTHR34655:SF2">
    <property type="entry name" value="PEROXIREDOXIN FAMILY PROTEIN"/>
    <property type="match status" value="1"/>
</dbReference>
<evidence type="ECO:0000313" key="1">
    <source>
        <dbReference type="EMBL" id="OSQ50217.1"/>
    </source>
</evidence>
<keyword evidence="2" id="KW-1185">Reference proteome</keyword>
<organism evidence="1 2">
    <name type="scientific">Thalassospira alkalitolerans</name>
    <dbReference type="NCBI Taxonomy" id="1293890"/>
    <lineage>
        <taxon>Bacteria</taxon>
        <taxon>Pseudomonadati</taxon>
        <taxon>Pseudomonadota</taxon>
        <taxon>Alphaproteobacteria</taxon>
        <taxon>Rhodospirillales</taxon>
        <taxon>Thalassospiraceae</taxon>
        <taxon>Thalassospira</taxon>
    </lineage>
</organism>
<dbReference type="Gene3D" id="3.40.1260.10">
    <property type="entry name" value="DsrEFH-like"/>
    <property type="match status" value="1"/>
</dbReference>
<evidence type="ECO:0000313" key="2">
    <source>
        <dbReference type="Proteomes" id="UP000193396"/>
    </source>
</evidence>
<accession>A0A1Y2LG72</accession>